<evidence type="ECO:0000256" key="1">
    <source>
        <dbReference type="SAM" id="MobiDB-lite"/>
    </source>
</evidence>
<keyword evidence="2" id="KW-1133">Transmembrane helix</keyword>
<keyword evidence="4" id="KW-1185">Reference proteome</keyword>
<feature type="region of interest" description="Disordered" evidence="1">
    <location>
        <begin position="196"/>
        <end position="224"/>
    </location>
</feature>
<gene>
    <name evidence="3" type="ORF">BS47DRAFT_1173276</name>
</gene>
<evidence type="ECO:0000313" key="4">
    <source>
        <dbReference type="Proteomes" id="UP000886523"/>
    </source>
</evidence>
<evidence type="ECO:0000313" key="3">
    <source>
        <dbReference type="EMBL" id="KAF9511439.1"/>
    </source>
</evidence>
<sequence>MFLFSILGELTFLGALVLEFYAFLSPVPWFPRDLGASLINFTPYVPPQGYTPSNPCSSPSLSNVSIGAVNVTHAARAIPADGPLLRFRRSPSGLSFEVPKIRRDATTGNNSIAIWVGALGTCTRDADGSMHCTQSSYNNPQYNLSYLQPNSVFYAAMMPGLNVKPSLASLVSISLASSSIFWDPTPSGAQRLYRGQVGAPRTAARPDQSSHSPSSCFPASLNSSSTLPCTPVASTPITQSTISTSPLHADPNANSSQVSFFARPPEILTCICG</sequence>
<proteinExistence type="predicted"/>
<feature type="compositionally biased region" description="Low complexity" evidence="1">
    <location>
        <begin position="206"/>
        <end position="220"/>
    </location>
</feature>
<keyword evidence="2" id="KW-0812">Transmembrane</keyword>
<comment type="caution">
    <text evidence="3">The sequence shown here is derived from an EMBL/GenBank/DDBJ whole genome shotgun (WGS) entry which is preliminary data.</text>
</comment>
<dbReference type="EMBL" id="MU129000">
    <property type="protein sequence ID" value="KAF9511439.1"/>
    <property type="molecule type" value="Genomic_DNA"/>
</dbReference>
<protein>
    <submittedName>
        <fullName evidence="3">Uncharacterized protein</fullName>
    </submittedName>
</protein>
<dbReference type="AlphaFoldDB" id="A0A9P6ATH9"/>
<reference evidence="3" key="1">
    <citation type="journal article" date="2020" name="Nat. Commun.">
        <title>Large-scale genome sequencing of mycorrhizal fungi provides insights into the early evolution of symbiotic traits.</title>
        <authorList>
            <person name="Miyauchi S."/>
            <person name="Kiss E."/>
            <person name="Kuo A."/>
            <person name="Drula E."/>
            <person name="Kohler A."/>
            <person name="Sanchez-Garcia M."/>
            <person name="Morin E."/>
            <person name="Andreopoulos B."/>
            <person name="Barry K.W."/>
            <person name="Bonito G."/>
            <person name="Buee M."/>
            <person name="Carver A."/>
            <person name="Chen C."/>
            <person name="Cichocki N."/>
            <person name="Clum A."/>
            <person name="Culley D."/>
            <person name="Crous P.W."/>
            <person name="Fauchery L."/>
            <person name="Girlanda M."/>
            <person name="Hayes R.D."/>
            <person name="Keri Z."/>
            <person name="LaButti K."/>
            <person name="Lipzen A."/>
            <person name="Lombard V."/>
            <person name="Magnuson J."/>
            <person name="Maillard F."/>
            <person name="Murat C."/>
            <person name="Nolan M."/>
            <person name="Ohm R.A."/>
            <person name="Pangilinan J."/>
            <person name="Pereira M.F."/>
            <person name="Perotto S."/>
            <person name="Peter M."/>
            <person name="Pfister S."/>
            <person name="Riley R."/>
            <person name="Sitrit Y."/>
            <person name="Stielow J.B."/>
            <person name="Szollosi G."/>
            <person name="Zifcakova L."/>
            <person name="Stursova M."/>
            <person name="Spatafora J.W."/>
            <person name="Tedersoo L."/>
            <person name="Vaario L.M."/>
            <person name="Yamada A."/>
            <person name="Yan M."/>
            <person name="Wang P."/>
            <person name="Xu J."/>
            <person name="Bruns T."/>
            <person name="Baldrian P."/>
            <person name="Vilgalys R."/>
            <person name="Dunand C."/>
            <person name="Henrissat B."/>
            <person name="Grigoriev I.V."/>
            <person name="Hibbett D."/>
            <person name="Nagy L.G."/>
            <person name="Martin F.M."/>
        </authorList>
    </citation>
    <scope>NUCLEOTIDE SEQUENCE</scope>
    <source>
        <strain evidence="3">UP504</strain>
    </source>
</reference>
<keyword evidence="2" id="KW-0472">Membrane</keyword>
<evidence type="ECO:0000256" key="2">
    <source>
        <dbReference type="SAM" id="Phobius"/>
    </source>
</evidence>
<dbReference type="Proteomes" id="UP000886523">
    <property type="component" value="Unassembled WGS sequence"/>
</dbReference>
<name>A0A9P6ATH9_9AGAM</name>
<feature type="transmembrane region" description="Helical" evidence="2">
    <location>
        <begin position="6"/>
        <end position="24"/>
    </location>
</feature>
<organism evidence="3 4">
    <name type="scientific">Hydnum rufescens UP504</name>
    <dbReference type="NCBI Taxonomy" id="1448309"/>
    <lineage>
        <taxon>Eukaryota</taxon>
        <taxon>Fungi</taxon>
        <taxon>Dikarya</taxon>
        <taxon>Basidiomycota</taxon>
        <taxon>Agaricomycotina</taxon>
        <taxon>Agaricomycetes</taxon>
        <taxon>Cantharellales</taxon>
        <taxon>Hydnaceae</taxon>
        <taxon>Hydnum</taxon>
    </lineage>
</organism>
<accession>A0A9P6ATH9</accession>